<proteinExistence type="inferred from homology"/>
<dbReference type="Gene3D" id="3.40.630.10">
    <property type="entry name" value="Zn peptidases"/>
    <property type="match status" value="1"/>
</dbReference>
<keyword evidence="7 10" id="KW-0224">Dipeptidase</keyword>
<keyword evidence="5 10" id="KW-0378">Hydrolase</keyword>
<keyword evidence="6" id="KW-0862">Zinc</keyword>
<evidence type="ECO:0000313" key="11">
    <source>
        <dbReference type="Proteomes" id="UP000657421"/>
    </source>
</evidence>
<sequence>MYKEKLDAYIDAHKEDMLEDLKTLVRINSQKGETQPGKPFGEGPAKVLDTAEAMLKRYGFQTTNYDHYVVTADYSDQEKKLDILAHLDVVPVTKNWKETEPFEPVIKEGKIYGRGTADDKGPAIAALYAMRAVKECGVPLKHSLRLILGSDEECGSKDLEYYYAREKEAPMTFTPDADFPVINLEKGRLQKGFTQKLDSGRGASVLHIQAGTKVNVVPDTAKALVRGLIKEEVQKIADQRKNHIMYILEETEEGVAITAKGLAAHASTPELGHNAICGLVGLLADLPLETGKETWEAIAEMFPDDDFYGEALKIAMEDEISGKLTMNLGILNYDGTEVKGVFDSRIPVCGSDENVTRVLDQTFTAKGFGIEEGNMIAPHYVPADSELVQKLLASYEVYSGVKGEAQSTGGGTYVHDLERGVAFGCMVPEVDNHMHGDDEFMTIDMLLMSAKIFADAIVRICG</sequence>
<evidence type="ECO:0000256" key="7">
    <source>
        <dbReference type="ARBA" id="ARBA00022997"/>
    </source>
</evidence>
<dbReference type="EMBL" id="JACRSZ010000016">
    <property type="protein sequence ID" value="MBC8574167.1"/>
    <property type="molecule type" value="Genomic_DNA"/>
</dbReference>
<dbReference type="NCBIfam" id="TIGR01887">
    <property type="entry name" value="dipeptidaselike"/>
    <property type="match status" value="1"/>
</dbReference>
<protein>
    <submittedName>
        <fullName evidence="10">Sapep family Mn(2+)-dependent dipeptidase</fullName>
        <ecNumber evidence="10">3.4.13.-</ecNumber>
    </submittedName>
</protein>
<dbReference type="InterPro" id="IPR001261">
    <property type="entry name" value="ArgE/DapE_CS"/>
</dbReference>
<evidence type="ECO:0000256" key="1">
    <source>
        <dbReference type="ARBA" id="ARBA00001947"/>
    </source>
</evidence>
<evidence type="ECO:0000256" key="8">
    <source>
        <dbReference type="ARBA" id="ARBA00023049"/>
    </source>
</evidence>
<dbReference type="RefSeq" id="WP_249309671.1">
    <property type="nucleotide sequence ID" value="NZ_JACRSZ010000016.1"/>
</dbReference>
<evidence type="ECO:0000256" key="5">
    <source>
        <dbReference type="ARBA" id="ARBA00022801"/>
    </source>
</evidence>
<keyword evidence="4" id="KW-0479">Metal-binding</keyword>
<evidence type="ECO:0000256" key="3">
    <source>
        <dbReference type="ARBA" id="ARBA00022670"/>
    </source>
</evidence>
<dbReference type="Gene3D" id="3.30.70.360">
    <property type="match status" value="2"/>
</dbReference>
<keyword evidence="3" id="KW-0645">Protease</keyword>
<comment type="caution">
    <text evidence="10">The sequence shown here is derived from an EMBL/GenBank/DDBJ whole genome shotgun (WGS) entry which is preliminary data.</text>
</comment>
<dbReference type="SUPFAM" id="SSF55031">
    <property type="entry name" value="Bacterial exopeptidase dimerisation domain"/>
    <property type="match status" value="1"/>
</dbReference>
<comment type="cofactor">
    <cofactor evidence="1">
        <name>Zn(2+)</name>
        <dbReference type="ChEBI" id="CHEBI:29105"/>
    </cofactor>
</comment>
<evidence type="ECO:0000256" key="2">
    <source>
        <dbReference type="ARBA" id="ARBA00006247"/>
    </source>
</evidence>
<organism evidence="10 11">
    <name type="scientific">Jingyaoa shaoxingensis</name>
    <dbReference type="NCBI Taxonomy" id="2763671"/>
    <lineage>
        <taxon>Bacteria</taxon>
        <taxon>Bacillati</taxon>
        <taxon>Bacillota</taxon>
        <taxon>Clostridia</taxon>
        <taxon>Lachnospirales</taxon>
        <taxon>Lachnospiraceae</taxon>
        <taxon>Jingyaoa</taxon>
    </lineage>
</organism>
<reference evidence="10 11" key="1">
    <citation type="submission" date="2020-08" db="EMBL/GenBank/DDBJ databases">
        <title>Genome public.</title>
        <authorList>
            <person name="Liu C."/>
            <person name="Sun Q."/>
        </authorList>
    </citation>
    <scope>NUCLEOTIDE SEQUENCE [LARGE SCALE GENOMIC DNA]</scope>
    <source>
        <strain evidence="10 11">NSJ-46</strain>
    </source>
</reference>
<dbReference type="InterPro" id="IPR036264">
    <property type="entry name" value="Bact_exopeptidase_dim_dom"/>
</dbReference>
<dbReference type="PANTHER" id="PTHR43808">
    <property type="entry name" value="ACETYLORNITHINE DEACETYLASE"/>
    <property type="match status" value="1"/>
</dbReference>
<dbReference type="EC" id="3.4.13.-" evidence="10"/>
<dbReference type="InterPro" id="IPR010964">
    <property type="entry name" value="M20A_pepV-rel"/>
</dbReference>
<accession>A0ABR7NED2</accession>
<name>A0ABR7NED2_9FIRM</name>
<keyword evidence="11" id="KW-1185">Reference proteome</keyword>
<dbReference type="InterPro" id="IPR002933">
    <property type="entry name" value="Peptidase_M20"/>
</dbReference>
<feature type="domain" description="Peptidase M20 dimerisation" evidence="9">
    <location>
        <begin position="254"/>
        <end position="330"/>
    </location>
</feature>
<dbReference type="GO" id="GO:0016805">
    <property type="term" value="F:dipeptidase activity"/>
    <property type="evidence" value="ECO:0007669"/>
    <property type="project" value="UniProtKB-KW"/>
</dbReference>
<gene>
    <name evidence="10" type="ORF">H8716_13915</name>
</gene>
<dbReference type="InterPro" id="IPR050072">
    <property type="entry name" value="Peptidase_M20A"/>
</dbReference>
<evidence type="ECO:0000313" key="10">
    <source>
        <dbReference type="EMBL" id="MBC8574167.1"/>
    </source>
</evidence>
<evidence type="ECO:0000256" key="4">
    <source>
        <dbReference type="ARBA" id="ARBA00022723"/>
    </source>
</evidence>
<dbReference type="InterPro" id="IPR011650">
    <property type="entry name" value="Peptidase_M20_dimer"/>
</dbReference>
<dbReference type="Pfam" id="PF01546">
    <property type="entry name" value="Peptidase_M20"/>
    <property type="match status" value="1"/>
</dbReference>
<dbReference type="PANTHER" id="PTHR43808:SF31">
    <property type="entry name" value="N-ACETYL-L-CITRULLINE DEACETYLASE"/>
    <property type="match status" value="1"/>
</dbReference>
<evidence type="ECO:0000256" key="6">
    <source>
        <dbReference type="ARBA" id="ARBA00022833"/>
    </source>
</evidence>
<dbReference type="PROSITE" id="PS00759">
    <property type="entry name" value="ARGE_DAPE_CPG2_2"/>
    <property type="match status" value="1"/>
</dbReference>
<comment type="similarity">
    <text evidence="2">Belongs to the peptidase M20A family.</text>
</comment>
<evidence type="ECO:0000259" key="9">
    <source>
        <dbReference type="Pfam" id="PF07687"/>
    </source>
</evidence>
<dbReference type="SUPFAM" id="SSF53187">
    <property type="entry name" value="Zn-dependent exopeptidases"/>
    <property type="match status" value="1"/>
</dbReference>
<dbReference type="Pfam" id="PF07687">
    <property type="entry name" value="M20_dimer"/>
    <property type="match status" value="1"/>
</dbReference>
<keyword evidence="8" id="KW-0482">Metalloprotease</keyword>
<dbReference type="Proteomes" id="UP000657421">
    <property type="component" value="Unassembled WGS sequence"/>
</dbReference>